<proteinExistence type="predicted"/>
<name>A0A8J5K5J1_HOMAM</name>
<comment type="caution">
    <text evidence="2">The sequence shown here is derived from an EMBL/GenBank/DDBJ whole genome shotgun (WGS) entry which is preliminary data.</text>
</comment>
<evidence type="ECO:0000256" key="1">
    <source>
        <dbReference type="SAM" id="MobiDB-lite"/>
    </source>
</evidence>
<protein>
    <submittedName>
        <fullName evidence="2">Uncharacterized protein</fullName>
    </submittedName>
</protein>
<keyword evidence="3" id="KW-1185">Reference proteome</keyword>
<feature type="region of interest" description="Disordered" evidence="1">
    <location>
        <begin position="1"/>
        <end position="20"/>
    </location>
</feature>
<organism evidence="2 3">
    <name type="scientific">Homarus americanus</name>
    <name type="common">American lobster</name>
    <dbReference type="NCBI Taxonomy" id="6706"/>
    <lineage>
        <taxon>Eukaryota</taxon>
        <taxon>Metazoa</taxon>
        <taxon>Ecdysozoa</taxon>
        <taxon>Arthropoda</taxon>
        <taxon>Crustacea</taxon>
        <taxon>Multicrustacea</taxon>
        <taxon>Malacostraca</taxon>
        <taxon>Eumalacostraca</taxon>
        <taxon>Eucarida</taxon>
        <taxon>Decapoda</taxon>
        <taxon>Pleocyemata</taxon>
        <taxon>Astacidea</taxon>
        <taxon>Nephropoidea</taxon>
        <taxon>Nephropidae</taxon>
        <taxon>Homarus</taxon>
    </lineage>
</organism>
<sequence>MYLSNWRPAEDTADLTSAGVTTHSPTNLLLITPADSPHLLNITIPTDHLSRERGERRGKKE</sequence>
<evidence type="ECO:0000313" key="3">
    <source>
        <dbReference type="Proteomes" id="UP000747542"/>
    </source>
</evidence>
<reference evidence="2" key="1">
    <citation type="journal article" date="2021" name="Sci. Adv.">
        <title>The American lobster genome reveals insights on longevity, neural, and immune adaptations.</title>
        <authorList>
            <person name="Polinski J.M."/>
            <person name="Zimin A.V."/>
            <person name="Clark K.F."/>
            <person name="Kohn A.B."/>
            <person name="Sadowski N."/>
            <person name="Timp W."/>
            <person name="Ptitsyn A."/>
            <person name="Khanna P."/>
            <person name="Romanova D.Y."/>
            <person name="Williams P."/>
            <person name="Greenwood S.J."/>
            <person name="Moroz L.L."/>
            <person name="Walt D.R."/>
            <person name="Bodnar A.G."/>
        </authorList>
    </citation>
    <scope>NUCLEOTIDE SEQUENCE</scope>
    <source>
        <strain evidence="2">GMGI-L3</strain>
    </source>
</reference>
<dbReference type="Proteomes" id="UP000747542">
    <property type="component" value="Unassembled WGS sequence"/>
</dbReference>
<gene>
    <name evidence="2" type="ORF">Hamer_G025554</name>
</gene>
<dbReference type="EMBL" id="JAHLQT010021218">
    <property type="protein sequence ID" value="KAG7167894.1"/>
    <property type="molecule type" value="Genomic_DNA"/>
</dbReference>
<evidence type="ECO:0000313" key="2">
    <source>
        <dbReference type="EMBL" id="KAG7167894.1"/>
    </source>
</evidence>
<dbReference type="AlphaFoldDB" id="A0A8J5K5J1"/>
<accession>A0A8J5K5J1</accession>